<proteinExistence type="predicted"/>
<feature type="transmembrane region" description="Helical" evidence="1">
    <location>
        <begin position="20"/>
        <end position="39"/>
    </location>
</feature>
<dbReference type="EMBL" id="SDMK01000005">
    <property type="protein sequence ID" value="RXS93267.1"/>
    <property type="molecule type" value="Genomic_DNA"/>
</dbReference>
<name>A0A4Q1S8D2_9BACT</name>
<sequence>MTKDAKPVNAAMTKHLLLSWMHLAFIALGLTVLCWGTGYKVSLYYPPQSSVRLIPCAKLLSRDEQQATREQDADVQPPRPAPVSLAAFMLGLLSLLLTFLVQQLRGALVSRIYRESGRSWHLHQRAGMSFFFVLPPPAVL</sequence>
<comment type="caution">
    <text evidence="2">The sequence shown here is derived from an EMBL/GenBank/DDBJ whole genome shotgun (WGS) entry which is preliminary data.</text>
</comment>
<keyword evidence="1" id="KW-0812">Transmembrane</keyword>
<keyword evidence="1" id="KW-0472">Membrane</keyword>
<dbReference type="OrthoDB" id="123549at2"/>
<accession>A0A4Q1S8D2</accession>
<dbReference type="RefSeq" id="WP_129209809.1">
    <property type="nucleotide sequence ID" value="NZ_BMGU01000002.1"/>
</dbReference>
<reference evidence="2 3" key="1">
    <citation type="journal article" date="2016" name="Int. J. Syst. Evol. Microbiol.">
        <title>Acidipila dinghuensis sp. nov., an acidobacterium isolated from forest soil.</title>
        <authorList>
            <person name="Jiang Y.W."/>
            <person name="Wang J."/>
            <person name="Chen M.H."/>
            <person name="Lv Y.Y."/>
            <person name="Qiu L.H."/>
        </authorList>
    </citation>
    <scope>NUCLEOTIDE SEQUENCE [LARGE SCALE GENOMIC DNA]</scope>
    <source>
        <strain evidence="2 3">DHOF10</strain>
    </source>
</reference>
<evidence type="ECO:0000256" key="1">
    <source>
        <dbReference type="SAM" id="Phobius"/>
    </source>
</evidence>
<organism evidence="2 3">
    <name type="scientific">Silvibacterium dinghuense</name>
    <dbReference type="NCBI Taxonomy" id="1560006"/>
    <lineage>
        <taxon>Bacteria</taxon>
        <taxon>Pseudomonadati</taxon>
        <taxon>Acidobacteriota</taxon>
        <taxon>Terriglobia</taxon>
        <taxon>Terriglobales</taxon>
        <taxon>Acidobacteriaceae</taxon>
        <taxon>Silvibacterium</taxon>
    </lineage>
</organism>
<protein>
    <submittedName>
        <fullName evidence="2">Uncharacterized protein</fullName>
    </submittedName>
</protein>
<dbReference type="AlphaFoldDB" id="A0A4Q1S8D2"/>
<dbReference type="Proteomes" id="UP000290253">
    <property type="component" value="Unassembled WGS sequence"/>
</dbReference>
<feature type="transmembrane region" description="Helical" evidence="1">
    <location>
        <begin position="81"/>
        <end position="101"/>
    </location>
</feature>
<keyword evidence="1" id="KW-1133">Transmembrane helix</keyword>
<keyword evidence="3" id="KW-1185">Reference proteome</keyword>
<gene>
    <name evidence="2" type="ORF">ESZ00_18055</name>
</gene>
<evidence type="ECO:0000313" key="2">
    <source>
        <dbReference type="EMBL" id="RXS93267.1"/>
    </source>
</evidence>
<evidence type="ECO:0000313" key="3">
    <source>
        <dbReference type="Proteomes" id="UP000290253"/>
    </source>
</evidence>